<dbReference type="PANTHER" id="PTHR48094">
    <property type="entry name" value="PROTEIN/NUCLEIC ACID DEGLYCASE DJ-1-RELATED"/>
    <property type="match status" value="1"/>
</dbReference>
<comment type="caution">
    <text evidence="5">The sequence shown here is derived from an EMBL/GenBank/DDBJ whole genome shotgun (WGS) entry which is preliminary data.</text>
</comment>
<sequence length="230" mass="24188">MKKILFVLTSHTDLGDTGKPTGFYFEEMAAPYYALTDAGHEVTLASIAGGAPDPDPGSLDADEDARPAPVRRFLADKAAMTKLAETKAIADTDVSGFDAIFLPGGHGTAFDFPESDALAERVGQVFDQGGIVAAVCHGPAGLVNAKTAHGAPLVEGRRVNSFTDAEERAVELDGVVPFLLESRLRQLGAHFEAGDTFTEKAVRDGRLITGQNPMSSDAVARLMVEALGES</sequence>
<evidence type="ECO:0000256" key="1">
    <source>
        <dbReference type="ARBA" id="ARBA00023016"/>
    </source>
</evidence>
<dbReference type="CDD" id="cd03141">
    <property type="entry name" value="GATase1_Hsp31_like"/>
    <property type="match status" value="1"/>
</dbReference>
<evidence type="ECO:0000313" key="6">
    <source>
        <dbReference type="Proteomes" id="UP000436016"/>
    </source>
</evidence>
<dbReference type="GO" id="GO:0005737">
    <property type="term" value="C:cytoplasm"/>
    <property type="evidence" value="ECO:0007669"/>
    <property type="project" value="TreeGrafter"/>
</dbReference>
<organism evidence="5 6">
    <name type="scientific">Oceanomicrobium pacificus</name>
    <dbReference type="NCBI Taxonomy" id="2692916"/>
    <lineage>
        <taxon>Bacteria</taxon>
        <taxon>Pseudomonadati</taxon>
        <taxon>Pseudomonadota</taxon>
        <taxon>Alphaproteobacteria</taxon>
        <taxon>Rhodobacterales</taxon>
        <taxon>Paracoccaceae</taxon>
        <taxon>Oceanomicrobium</taxon>
    </lineage>
</organism>
<evidence type="ECO:0000256" key="3">
    <source>
        <dbReference type="ARBA" id="ARBA00038493"/>
    </source>
</evidence>
<dbReference type="InterPro" id="IPR050325">
    <property type="entry name" value="Prot/Nucl_acid_deglycase"/>
</dbReference>
<accession>A0A6B0TRH4</accession>
<dbReference type="SUPFAM" id="SSF52317">
    <property type="entry name" value="Class I glutamine amidotransferase-like"/>
    <property type="match status" value="1"/>
</dbReference>
<dbReference type="Proteomes" id="UP000436016">
    <property type="component" value="Unassembled WGS sequence"/>
</dbReference>
<proteinExistence type="inferred from homology"/>
<dbReference type="AlphaFoldDB" id="A0A6B0TRH4"/>
<feature type="domain" description="DJ-1/PfpI" evidence="4">
    <location>
        <begin position="27"/>
        <end position="225"/>
    </location>
</feature>
<dbReference type="PANTHER" id="PTHR48094:SF11">
    <property type="entry name" value="GLUTATHIONE-INDEPENDENT GLYOXALASE HSP31-RELATED"/>
    <property type="match status" value="1"/>
</dbReference>
<dbReference type="RefSeq" id="WP_160851594.1">
    <property type="nucleotide sequence ID" value="NZ_WUWG01000001.1"/>
</dbReference>
<dbReference type="GO" id="GO:0019172">
    <property type="term" value="F:glyoxalase III activity"/>
    <property type="evidence" value="ECO:0007669"/>
    <property type="project" value="TreeGrafter"/>
</dbReference>
<dbReference type="EMBL" id="WUWG01000001">
    <property type="protein sequence ID" value="MXU64338.1"/>
    <property type="molecule type" value="Genomic_DNA"/>
</dbReference>
<name>A0A6B0TRH4_9RHOB</name>
<keyword evidence="5" id="KW-0315">Glutamine amidotransferase</keyword>
<evidence type="ECO:0000313" key="5">
    <source>
        <dbReference type="EMBL" id="MXU64338.1"/>
    </source>
</evidence>
<dbReference type="InterPro" id="IPR029062">
    <property type="entry name" value="Class_I_gatase-like"/>
</dbReference>
<comment type="similarity">
    <text evidence="3">Belongs to the peptidase C56 family. HSP31-like subfamily.</text>
</comment>
<evidence type="ECO:0000259" key="4">
    <source>
        <dbReference type="Pfam" id="PF01965"/>
    </source>
</evidence>
<keyword evidence="5" id="KW-0808">Transferase</keyword>
<dbReference type="GO" id="GO:0019243">
    <property type="term" value="P:methylglyoxal catabolic process to D-lactate via S-lactoyl-glutathione"/>
    <property type="evidence" value="ECO:0007669"/>
    <property type="project" value="TreeGrafter"/>
</dbReference>
<reference evidence="5 6" key="1">
    <citation type="submission" date="2019-12" db="EMBL/GenBank/DDBJ databases">
        <title>Strain KN286 was isolated from seawater, which was collected from Caroline Seamount in the tropical western Pacific.</title>
        <authorList>
            <person name="Wang Q."/>
        </authorList>
    </citation>
    <scope>NUCLEOTIDE SEQUENCE [LARGE SCALE GENOMIC DNA]</scope>
    <source>
        <strain evidence="5 6">KN286</strain>
    </source>
</reference>
<dbReference type="Pfam" id="PF01965">
    <property type="entry name" value="DJ-1_PfpI"/>
    <property type="match status" value="1"/>
</dbReference>
<protein>
    <submittedName>
        <fullName evidence="5">Type 1 glutamine amidotransferase domain-containing protein</fullName>
    </submittedName>
</protein>
<dbReference type="Gene3D" id="3.40.50.880">
    <property type="match status" value="1"/>
</dbReference>
<keyword evidence="6" id="KW-1185">Reference proteome</keyword>
<keyword evidence="2" id="KW-0456">Lyase</keyword>
<gene>
    <name evidence="5" type="ORF">GSH16_02680</name>
</gene>
<evidence type="ECO:0000256" key="2">
    <source>
        <dbReference type="ARBA" id="ARBA00023239"/>
    </source>
</evidence>
<dbReference type="GO" id="GO:0016740">
    <property type="term" value="F:transferase activity"/>
    <property type="evidence" value="ECO:0007669"/>
    <property type="project" value="UniProtKB-KW"/>
</dbReference>
<dbReference type="InterPro" id="IPR002818">
    <property type="entry name" value="DJ-1/PfpI"/>
</dbReference>
<keyword evidence="1" id="KW-0346">Stress response</keyword>